<comment type="caution">
    <text evidence="1">The sequence shown here is derived from an EMBL/GenBank/DDBJ whole genome shotgun (WGS) entry which is preliminary data.</text>
</comment>
<protein>
    <submittedName>
        <fullName evidence="1">Uncharacterized protein</fullName>
    </submittedName>
</protein>
<name>A0ACB7SL69_HYAAI</name>
<reference evidence="1" key="1">
    <citation type="submission" date="2020-05" db="EMBL/GenBank/DDBJ databases">
        <title>Large-scale comparative analyses of tick genomes elucidate their genetic diversity and vector capacities.</title>
        <authorList>
            <person name="Jia N."/>
            <person name="Wang J."/>
            <person name="Shi W."/>
            <person name="Du L."/>
            <person name="Sun Y."/>
            <person name="Zhan W."/>
            <person name="Jiang J."/>
            <person name="Wang Q."/>
            <person name="Zhang B."/>
            <person name="Ji P."/>
            <person name="Sakyi L.B."/>
            <person name="Cui X."/>
            <person name="Yuan T."/>
            <person name="Jiang B."/>
            <person name="Yang W."/>
            <person name="Lam T.T.-Y."/>
            <person name="Chang Q."/>
            <person name="Ding S."/>
            <person name="Wang X."/>
            <person name="Zhu J."/>
            <person name="Ruan X."/>
            <person name="Zhao L."/>
            <person name="Wei J."/>
            <person name="Que T."/>
            <person name="Du C."/>
            <person name="Cheng J."/>
            <person name="Dai P."/>
            <person name="Han X."/>
            <person name="Huang E."/>
            <person name="Gao Y."/>
            <person name="Liu J."/>
            <person name="Shao H."/>
            <person name="Ye R."/>
            <person name="Li L."/>
            <person name="Wei W."/>
            <person name="Wang X."/>
            <person name="Wang C."/>
            <person name="Yang T."/>
            <person name="Huo Q."/>
            <person name="Li W."/>
            <person name="Guo W."/>
            <person name="Chen H."/>
            <person name="Zhou L."/>
            <person name="Ni X."/>
            <person name="Tian J."/>
            <person name="Zhou Y."/>
            <person name="Sheng Y."/>
            <person name="Liu T."/>
            <person name="Pan Y."/>
            <person name="Xia L."/>
            <person name="Li J."/>
            <person name="Zhao F."/>
            <person name="Cao W."/>
        </authorList>
    </citation>
    <scope>NUCLEOTIDE SEQUENCE</scope>
    <source>
        <strain evidence="1">Hyas-2018</strain>
    </source>
</reference>
<dbReference type="Proteomes" id="UP000821845">
    <property type="component" value="Chromosome 3"/>
</dbReference>
<evidence type="ECO:0000313" key="2">
    <source>
        <dbReference type="Proteomes" id="UP000821845"/>
    </source>
</evidence>
<dbReference type="EMBL" id="CM023483">
    <property type="protein sequence ID" value="KAH6935330.1"/>
    <property type="molecule type" value="Genomic_DNA"/>
</dbReference>
<accession>A0ACB7SL69</accession>
<evidence type="ECO:0000313" key="1">
    <source>
        <dbReference type="EMBL" id="KAH6935330.1"/>
    </source>
</evidence>
<gene>
    <name evidence="1" type="ORF">HPB50_005212</name>
</gene>
<proteinExistence type="predicted"/>
<organism evidence="1 2">
    <name type="scientific">Hyalomma asiaticum</name>
    <name type="common">Tick</name>
    <dbReference type="NCBI Taxonomy" id="266040"/>
    <lineage>
        <taxon>Eukaryota</taxon>
        <taxon>Metazoa</taxon>
        <taxon>Ecdysozoa</taxon>
        <taxon>Arthropoda</taxon>
        <taxon>Chelicerata</taxon>
        <taxon>Arachnida</taxon>
        <taxon>Acari</taxon>
        <taxon>Parasitiformes</taxon>
        <taxon>Ixodida</taxon>
        <taxon>Ixodoidea</taxon>
        <taxon>Ixodidae</taxon>
        <taxon>Hyalomminae</taxon>
        <taxon>Hyalomma</taxon>
    </lineage>
</organism>
<keyword evidence="2" id="KW-1185">Reference proteome</keyword>
<sequence>MRGNRRGGGSAILEARVCAVRELTRRALRAAECCAGTVKLSADDVCASDAVWIHCSSGEIRSTPITVRQRDRLASGDAAGAAGRRSRA</sequence>